<feature type="domain" description="VOC" evidence="1">
    <location>
        <begin position="7"/>
        <end position="124"/>
    </location>
</feature>
<dbReference type="RefSeq" id="WP_007194018.1">
    <property type="nucleotide sequence ID" value="NZ_AFWV01000010.1"/>
</dbReference>
<gene>
    <name evidence="2" type="ORF">ThimaDRAFT_3146</name>
</gene>
<accession>F9UE44</accession>
<protein>
    <submittedName>
        <fullName evidence="2">Glyoxalase/bleomycin resistance protein/dioxygenase</fullName>
    </submittedName>
</protein>
<name>F9UE44_9GAMM</name>
<dbReference type="GO" id="GO:0051213">
    <property type="term" value="F:dioxygenase activity"/>
    <property type="evidence" value="ECO:0007669"/>
    <property type="project" value="UniProtKB-KW"/>
</dbReference>
<dbReference type="Proteomes" id="UP000005459">
    <property type="component" value="Unassembled WGS sequence"/>
</dbReference>
<dbReference type="AlphaFoldDB" id="F9UE44"/>
<keyword evidence="2" id="KW-0223">Dioxygenase</keyword>
<dbReference type="PANTHER" id="PTHR34109">
    <property type="entry name" value="BNAUNNG04460D PROTEIN-RELATED"/>
    <property type="match status" value="1"/>
</dbReference>
<proteinExistence type="predicted"/>
<keyword evidence="3" id="KW-1185">Reference proteome</keyword>
<reference evidence="2 3" key="1">
    <citation type="submission" date="2011-06" db="EMBL/GenBank/DDBJ databases">
        <title>The draft genome of Thiocapsa marina 5811.</title>
        <authorList>
            <consortium name="US DOE Joint Genome Institute (JGI-PGF)"/>
            <person name="Lucas S."/>
            <person name="Han J."/>
            <person name="Cheng J.-F."/>
            <person name="Goodwin L."/>
            <person name="Pitluck S."/>
            <person name="Peters L."/>
            <person name="Land M.L."/>
            <person name="Hauser L."/>
            <person name="Vogl K."/>
            <person name="Liu Z."/>
            <person name="Imhoff J."/>
            <person name="Thiel V."/>
            <person name="Frigaard N.-U."/>
            <person name="Bryant D."/>
            <person name="Woyke T.J."/>
        </authorList>
    </citation>
    <scope>NUCLEOTIDE SEQUENCE [LARGE SCALE GENOMIC DNA]</scope>
    <source>
        <strain evidence="2 3">5811</strain>
    </source>
</reference>
<organism evidence="2 3">
    <name type="scientific">Thiocapsa marina 5811</name>
    <dbReference type="NCBI Taxonomy" id="768671"/>
    <lineage>
        <taxon>Bacteria</taxon>
        <taxon>Pseudomonadati</taxon>
        <taxon>Pseudomonadota</taxon>
        <taxon>Gammaproteobacteria</taxon>
        <taxon>Chromatiales</taxon>
        <taxon>Chromatiaceae</taxon>
        <taxon>Thiocapsa</taxon>
    </lineage>
</organism>
<dbReference type="SUPFAM" id="SSF54593">
    <property type="entry name" value="Glyoxalase/Bleomycin resistance protein/Dihydroxybiphenyl dioxygenase"/>
    <property type="match status" value="1"/>
</dbReference>
<dbReference type="PANTHER" id="PTHR34109:SF1">
    <property type="entry name" value="VOC DOMAIN-CONTAINING PROTEIN"/>
    <property type="match status" value="1"/>
</dbReference>
<dbReference type="Gene3D" id="3.30.720.120">
    <property type="match status" value="1"/>
</dbReference>
<dbReference type="InterPro" id="IPR029068">
    <property type="entry name" value="Glyas_Bleomycin-R_OHBP_Dase"/>
</dbReference>
<dbReference type="InterPro" id="IPR037523">
    <property type="entry name" value="VOC_core"/>
</dbReference>
<evidence type="ECO:0000313" key="3">
    <source>
        <dbReference type="Proteomes" id="UP000005459"/>
    </source>
</evidence>
<keyword evidence="2" id="KW-0560">Oxidoreductase</keyword>
<sequence>MTYKPSGYTSVAPYLTVNDAQGTIDFLVRVFGAQALRMVPGSEGTVAHGEVRIDDTVIMFTDAVEGWPSTPSQVHIYVADVDAIFERALAAGATIVKRPIQDGDADKRGGFTDAGGTTWWVSTQVD</sequence>
<dbReference type="PROSITE" id="PS51819">
    <property type="entry name" value="VOC"/>
    <property type="match status" value="1"/>
</dbReference>
<dbReference type="OrthoDB" id="9795306at2"/>
<dbReference type="eggNOG" id="COG2764">
    <property type="taxonomic scope" value="Bacteria"/>
</dbReference>
<dbReference type="InterPro" id="IPR004360">
    <property type="entry name" value="Glyas_Fos-R_dOase_dom"/>
</dbReference>
<evidence type="ECO:0000259" key="1">
    <source>
        <dbReference type="PROSITE" id="PS51819"/>
    </source>
</evidence>
<evidence type="ECO:0000313" key="2">
    <source>
        <dbReference type="EMBL" id="EGV17601.1"/>
    </source>
</evidence>
<dbReference type="EMBL" id="AFWV01000010">
    <property type="protein sequence ID" value="EGV17601.1"/>
    <property type="molecule type" value="Genomic_DNA"/>
</dbReference>
<dbReference type="CDD" id="cd07246">
    <property type="entry name" value="VOC_like"/>
    <property type="match status" value="1"/>
</dbReference>
<dbReference type="Pfam" id="PF00903">
    <property type="entry name" value="Glyoxalase"/>
    <property type="match status" value="1"/>
</dbReference>
<dbReference type="STRING" id="768671.ThimaDRAFT_3146"/>
<dbReference type="Gene3D" id="3.30.720.110">
    <property type="match status" value="1"/>
</dbReference>